<reference evidence="1" key="1">
    <citation type="journal article" date="2021" name="G3 (Bethesda)">
        <title>Genome and transcriptome analysis of the beet armyworm Spodoptera exigua reveals targets for pest control. .</title>
        <authorList>
            <person name="Simon S."/>
            <person name="Breeschoten T."/>
            <person name="Jansen H.J."/>
            <person name="Dirks R.P."/>
            <person name="Schranz M.E."/>
            <person name="Ros V.I.D."/>
        </authorList>
    </citation>
    <scope>NUCLEOTIDE SEQUENCE</scope>
    <source>
        <strain evidence="1">TB_SE_WUR_2020</strain>
    </source>
</reference>
<evidence type="ECO:0000313" key="2">
    <source>
        <dbReference type="Proteomes" id="UP000814243"/>
    </source>
</evidence>
<gene>
    <name evidence="1" type="ORF">HF086_006304</name>
</gene>
<evidence type="ECO:0000313" key="1">
    <source>
        <dbReference type="EMBL" id="KAH9628935.1"/>
    </source>
</evidence>
<organism evidence="1 2">
    <name type="scientific">Spodoptera exigua</name>
    <name type="common">Beet armyworm</name>
    <name type="synonym">Noctua fulgens</name>
    <dbReference type="NCBI Taxonomy" id="7107"/>
    <lineage>
        <taxon>Eukaryota</taxon>
        <taxon>Metazoa</taxon>
        <taxon>Ecdysozoa</taxon>
        <taxon>Arthropoda</taxon>
        <taxon>Hexapoda</taxon>
        <taxon>Insecta</taxon>
        <taxon>Pterygota</taxon>
        <taxon>Neoptera</taxon>
        <taxon>Endopterygota</taxon>
        <taxon>Lepidoptera</taxon>
        <taxon>Glossata</taxon>
        <taxon>Ditrysia</taxon>
        <taxon>Noctuoidea</taxon>
        <taxon>Noctuidae</taxon>
        <taxon>Amphipyrinae</taxon>
        <taxon>Spodoptera</taxon>
    </lineage>
</organism>
<dbReference type="AlphaFoldDB" id="A0A922M319"/>
<sequence>MGVEMTHIILEGHSDRTYNEVWSDYKNNLKYKLAKKHSAARGTVGWPALLLTLTDLEKRVLNIIGVQAVTGMPIPEAGFTQVR</sequence>
<name>A0A922M319_SPOEX</name>
<comment type="caution">
    <text evidence="1">The sequence shown here is derived from an EMBL/GenBank/DDBJ whole genome shotgun (WGS) entry which is preliminary data.</text>
</comment>
<proteinExistence type="predicted"/>
<protein>
    <submittedName>
        <fullName evidence="1">Uncharacterized protein</fullName>
    </submittedName>
</protein>
<dbReference type="Proteomes" id="UP000814243">
    <property type="component" value="Unassembled WGS sequence"/>
</dbReference>
<dbReference type="EMBL" id="JACEFF010000888">
    <property type="protein sequence ID" value="KAH9628935.1"/>
    <property type="molecule type" value="Genomic_DNA"/>
</dbReference>
<accession>A0A922M319</accession>